<feature type="non-terminal residue" evidence="2">
    <location>
        <position position="1"/>
    </location>
</feature>
<dbReference type="AlphaFoldDB" id="A0A392SAU1"/>
<dbReference type="EMBL" id="LXQA010351099">
    <property type="protein sequence ID" value="MCI45968.1"/>
    <property type="molecule type" value="Genomic_DNA"/>
</dbReference>
<organism evidence="2 3">
    <name type="scientific">Trifolium medium</name>
    <dbReference type="NCBI Taxonomy" id="97028"/>
    <lineage>
        <taxon>Eukaryota</taxon>
        <taxon>Viridiplantae</taxon>
        <taxon>Streptophyta</taxon>
        <taxon>Embryophyta</taxon>
        <taxon>Tracheophyta</taxon>
        <taxon>Spermatophyta</taxon>
        <taxon>Magnoliopsida</taxon>
        <taxon>eudicotyledons</taxon>
        <taxon>Gunneridae</taxon>
        <taxon>Pentapetalae</taxon>
        <taxon>rosids</taxon>
        <taxon>fabids</taxon>
        <taxon>Fabales</taxon>
        <taxon>Fabaceae</taxon>
        <taxon>Papilionoideae</taxon>
        <taxon>50 kb inversion clade</taxon>
        <taxon>NPAAA clade</taxon>
        <taxon>Hologalegina</taxon>
        <taxon>IRL clade</taxon>
        <taxon>Trifolieae</taxon>
        <taxon>Trifolium</taxon>
    </lineage>
</organism>
<feature type="region of interest" description="Disordered" evidence="1">
    <location>
        <begin position="36"/>
        <end position="57"/>
    </location>
</feature>
<comment type="caution">
    <text evidence="2">The sequence shown here is derived from an EMBL/GenBank/DDBJ whole genome shotgun (WGS) entry which is preliminary data.</text>
</comment>
<accession>A0A392SAU1</accession>
<feature type="compositionally biased region" description="Basic and acidic residues" evidence="1">
    <location>
        <begin position="38"/>
        <end position="57"/>
    </location>
</feature>
<reference evidence="2 3" key="1">
    <citation type="journal article" date="2018" name="Front. Plant Sci.">
        <title>Red Clover (Trifolium pratense) and Zigzag Clover (T. medium) - A Picture of Genomic Similarities and Differences.</title>
        <authorList>
            <person name="Dluhosova J."/>
            <person name="Istvanek J."/>
            <person name="Nedelnik J."/>
            <person name="Repkova J."/>
        </authorList>
    </citation>
    <scope>NUCLEOTIDE SEQUENCE [LARGE SCALE GENOMIC DNA]</scope>
    <source>
        <strain evidence="3">cv. 10/8</strain>
        <tissue evidence="2">Leaf</tissue>
    </source>
</reference>
<keyword evidence="3" id="KW-1185">Reference proteome</keyword>
<feature type="non-terminal residue" evidence="2">
    <location>
        <position position="107"/>
    </location>
</feature>
<evidence type="ECO:0000256" key="1">
    <source>
        <dbReference type="SAM" id="MobiDB-lite"/>
    </source>
</evidence>
<sequence>HDTENCFRLRDLIEDLIRSGHLRKFLDDAAKGHIALPKQEKYSPKGKSGEESKRDKSRVAVNTIARGFAGGGESNSARKRYVRRSTVEVLSVGHQAFPSIPDISFNA</sequence>
<protein>
    <submittedName>
        <fullName evidence="2">Uncharacterized protein</fullName>
    </submittedName>
</protein>
<dbReference type="Proteomes" id="UP000265520">
    <property type="component" value="Unassembled WGS sequence"/>
</dbReference>
<proteinExistence type="predicted"/>
<name>A0A392SAU1_9FABA</name>
<evidence type="ECO:0000313" key="3">
    <source>
        <dbReference type="Proteomes" id="UP000265520"/>
    </source>
</evidence>
<evidence type="ECO:0000313" key="2">
    <source>
        <dbReference type="EMBL" id="MCI45968.1"/>
    </source>
</evidence>